<dbReference type="PANTHER" id="PTHR23240">
    <property type="entry name" value="DNA CROSS-LINK REPAIR PROTEIN PSO2/SNM1-RELATED"/>
    <property type="match status" value="1"/>
</dbReference>
<comment type="subcellular location">
    <subcellularLocation>
        <location evidence="1">Nucleus</location>
    </subcellularLocation>
</comment>
<feature type="compositionally biased region" description="Low complexity" evidence="6">
    <location>
        <begin position="132"/>
        <end position="141"/>
    </location>
</feature>
<proteinExistence type="inferred from homology"/>
<comment type="similarity">
    <text evidence="2">Belongs to the DNA repair metallo-beta-lactamase (DRMBL) family.</text>
</comment>
<dbReference type="PANTHER" id="PTHR23240:SF6">
    <property type="entry name" value="DNA CROSS-LINK REPAIR 1A PROTEIN"/>
    <property type="match status" value="1"/>
</dbReference>
<dbReference type="CDD" id="cd16273">
    <property type="entry name" value="SNM1A-1C-like_MBL-fold"/>
    <property type="match status" value="1"/>
</dbReference>
<feature type="region of interest" description="Disordered" evidence="6">
    <location>
        <begin position="132"/>
        <end position="158"/>
    </location>
</feature>
<dbReference type="InterPro" id="IPR036866">
    <property type="entry name" value="RibonucZ/Hydroxyglut_hydro"/>
</dbReference>
<dbReference type="Gene3D" id="3.40.50.12650">
    <property type="match status" value="1"/>
</dbReference>
<evidence type="ECO:0000313" key="8">
    <source>
        <dbReference type="EMBL" id="SCV05233.1"/>
    </source>
</evidence>
<accession>A0A1G4KLF8</accession>
<feature type="domain" description="DNA repair metallo-beta-lactamase" evidence="7">
    <location>
        <begin position="506"/>
        <end position="637"/>
    </location>
</feature>
<reference evidence="9" key="1">
    <citation type="submission" date="2016-03" db="EMBL/GenBank/DDBJ databases">
        <authorList>
            <person name="Devillers Hugo."/>
        </authorList>
    </citation>
    <scope>NUCLEOTIDE SEQUENCE [LARGE SCALE GENOMIC DNA]</scope>
</reference>
<keyword evidence="3" id="KW-0227">DNA damage</keyword>
<dbReference type="SUPFAM" id="SSF56281">
    <property type="entry name" value="Metallo-hydrolase/oxidoreductase"/>
    <property type="match status" value="1"/>
</dbReference>
<evidence type="ECO:0000256" key="1">
    <source>
        <dbReference type="ARBA" id="ARBA00004123"/>
    </source>
</evidence>
<feature type="compositionally biased region" description="Polar residues" evidence="6">
    <location>
        <begin position="142"/>
        <end position="158"/>
    </location>
</feature>
<keyword evidence="5" id="KW-0539">Nucleus</keyword>
<dbReference type="Pfam" id="PF07522">
    <property type="entry name" value="DRMBL"/>
    <property type="match status" value="1"/>
</dbReference>
<protein>
    <submittedName>
        <fullName evidence="8">LANO_0H02982g1_1</fullName>
    </submittedName>
</protein>
<dbReference type="AlphaFoldDB" id="A0A1G4KLF8"/>
<evidence type="ECO:0000256" key="4">
    <source>
        <dbReference type="ARBA" id="ARBA00023204"/>
    </source>
</evidence>
<name>A0A1G4KLF8_9SACH</name>
<dbReference type="Proteomes" id="UP000189911">
    <property type="component" value="Chromosome H"/>
</dbReference>
<dbReference type="EMBL" id="LT598447">
    <property type="protein sequence ID" value="SCV05233.1"/>
    <property type="molecule type" value="Genomic_DNA"/>
</dbReference>
<evidence type="ECO:0000256" key="3">
    <source>
        <dbReference type="ARBA" id="ARBA00022763"/>
    </source>
</evidence>
<evidence type="ECO:0000259" key="7">
    <source>
        <dbReference type="Pfam" id="PF07522"/>
    </source>
</evidence>
<gene>
    <name evidence="8" type="ORF">LANO_0H02982G</name>
</gene>
<dbReference type="GO" id="GO:0036297">
    <property type="term" value="P:interstrand cross-link repair"/>
    <property type="evidence" value="ECO:0007669"/>
    <property type="project" value="TreeGrafter"/>
</dbReference>
<dbReference type="GO" id="GO:0006303">
    <property type="term" value="P:double-strand break repair via nonhomologous end joining"/>
    <property type="evidence" value="ECO:0007669"/>
    <property type="project" value="TreeGrafter"/>
</dbReference>
<dbReference type="Gene3D" id="3.60.15.10">
    <property type="entry name" value="Ribonuclease Z/Hydroxyacylglutathione hydrolase-like"/>
    <property type="match status" value="1"/>
</dbReference>
<dbReference type="GO" id="GO:0005634">
    <property type="term" value="C:nucleus"/>
    <property type="evidence" value="ECO:0007669"/>
    <property type="project" value="UniProtKB-SubCell"/>
</dbReference>
<dbReference type="InterPro" id="IPR011084">
    <property type="entry name" value="DRMBL"/>
</dbReference>
<evidence type="ECO:0000313" key="9">
    <source>
        <dbReference type="Proteomes" id="UP000189911"/>
    </source>
</evidence>
<dbReference type="GO" id="GO:0003684">
    <property type="term" value="F:damaged DNA binding"/>
    <property type="evidence" value="ECO:0007669"/>
    <property type="project" value="TreeGrafter"/>
</dbReference>
<dbReference type="GO" id="GO:0035312">
    <property type="term" value="F:5'-3' DNA exonuclease activity"/>
    <property type="evidence" value="ECO:0007669"/>
    <property type="project" value="TreeGrafter"/>
</dbReference>
<keyword evidence="9" id="KW-1185">Reference proteome</keyword>
<evidence type="ECO:0000256" key="2">
    <source>
        <dbReference type="ARBA" id="ARBA00010304"/>
    </source>
</evidence>
<keyword evidence="4" id="KW-0234">DNA repair</keyword>
<evidence type="ECO:0000256" key="6">
    <source>
        <dbReference type="SAM" id="MobiDB-lite"/>
    </source>
</evidence>
<evidence type="ECO:0000256" key="5">
    <source>
        <dbReference type="ARBA" id="ARBA00023242"/>
    </source>
</evidence>
<sequence>MPEKKRQRTLIDFNIPRAAVLPGNVKRPHTAPIFIDLEADDIDEDSFAEKSASKEAALIDTKPLFVTDEYEECTGELVEKPSITEDSKVKKFENIEECKFTTEALSDESLSIIKFADKRELSIENDFYVQDQSSGQCSSSSNRTNTPNRGGQKTRQSGSKFPIKLRYVPEIKRQIFRAKPPKVDLEESGAEVKQLISIAEVGQEQQVLCPVCGVVLTKLEVHERESHCDRCAELGPQIPKKRTGKPLPKLPQVKKIYFKNHVLVVDGFNFDTDPTIKQYFLSHFHADHYMGVKKSWNQGSVYCSKITADLLAYKFKVPEERIVALPEDVTVQIAENVSVICFDANHCPGAFVFLFREFDKDNNTVQWILHTGDFRSNDKLISRINSHTNGKLIDKVYLDTTYMYPSYHFPLQKSVLEVTGDFTSKLSELGFKKLFDDRQSSIMNFLSGSLRSRHLYKFVFVVGTYTIGKEKLAVAIAQKLNTKIFLPKDTTKHRIFQTYENIFPEGLITHDITKSCVHLVSMRTLASKDSLQFYFKPISHIYEDMISFSPTGWSFKNGGKFIKLHESPEQKRDHTLGLLNNSVVDQLDANSIYSQYNRQARFQVFRVPYSEHSSFKDLANFCVKVPWIKMIPTVNNHNEYMMSQMEEWFKAWKKIQRERKL</sequence>
<dbReference type="OrthoDB" id="262529at2759"/>
<organism evidence="8 9">
    <name type="scientific">Lachancea nothofagi CBS 11611</name>
    <dbReference type="NCBI Taxonomy" id="1266666"/>
    <lineage>
        <taxon>Eukaryota</taxon>
        <taxon>Fungi</taxon>
        <taxon>Dikarya</taxon>
        <taxon>Ascomycota</taxon>
        <taxon>Saccharomycotina</taxon>
        <taxon>Saccharomycetes</taxon>
        <taxon>Saccharomycetales</taxon>
        <taxon>Saccharomycetaceae</taxon>
        <taxon>Lachancea</taxon>
    </lineage>
</organism>